<feature type="region of interest" description="Disordered" evidence="3">
    <location>
        <begin position="266"/>
        <end position="344"/>
    </location>
</feature>
<keyword evidence="2" id="KW-0233">DNA recombination</keyword>
<dbReference type="RefSeq" id="WP_229698995.1">
    <property type="nucleotide sequence ID" value="NZ_BMMS01000052.1"/>
</dbReference>
<dbReference type="GO" id="GO:0015074">
    <property type="term" value="P:DNA integration"/>
    <property type="evidence" value="ECO:0007669"/>
    <property type="project" value="InterPro"/>
</dbReference>
<dbReference type="Proteomes" id="UP000641932">
    <property type="component" value="Unassembled WGS sequence"/>
</dbReference>
<dbReference type="InterPro" id="IPR011010">
    <property type="entry name" value="DNA_brk_join_enz"/>
</dbReference>
<dbReference type="InterPro" id="IPR010998">
    <property type="entry name" value="Integrase_recombinase_N"/>
</dbReference>
<name>A0A918E2N7_9ACTN</name>
<reference evidence="4" key="2">
    <citation type="submission" date="2020-09" db="EMBL/GenBank/DDBJ databases">
        <authorList>
            <person name="Sun Q."/>
            <person name="Zhou Y."/>
        </authorList>
    </citation>
    <scope>NUCLEOTIDE SEQUENCE</scope>
    <source>
        <strain evidence="4">CGMCC 4.7201</strain>
    </source>
</reference>
<feature type="compositionally biased region" description="Basic and acidic residues" evidence="3">
    <location>
        <begin position="290"/>
        <end position="299"/>
    </location>
</feature>
<sequence length="344" mass="38768">MSTVRTTEVLDRIGVLLDDRPATFDLRLERKLDGLAAGIRQDVEGWARTLHDGGPRSRARHHATVWNYLNRIRPVLSDWSSCYDHLREVTRDDVITHLDTVHGSPRQHTIVALRSLFRWAKKNGTICTNPTARIRVGQHEEGVVRPLEPEHTSGSVAAVTHPADRLILALAAVHAARPGAMRRLLLDDLDIGNRRLTIDGRTRPLDDLTLQLAQEWLEFRRRRWPGTANLHLLINKQTALGTGPISKSSVAGPALHGQVATLERLRMDPAARRGTRPRSRPAPRRRGLRTQREDRDSLRELCPPTPGATRRAALTVVSRRRWRRVHGPGESAAKKPSQYPIEGW</sequence>
<keyword evidence="5" id="KW-1185">Reference proteome</keyword>
<accession>A0A918E2N7</accession>
<evidence type="ECO:0000256" key="1">
    <source>
        <dbReference type="ARBA" id="ARBA00023125"/>
    </source>
</evidence>
<reference evidence="4" key="1">
    <citation type="journal article" date="2014" name="Int. J. Syst. Evol. Microbiol.">
        <title>Complete genome sequence of Corynebacterium casei LMG S-19264T (=DSM 44701T), isolated from a smear-ripened cheese.</title>
        <authorList>
            <consortium name="US DOE Joint Genome Institute (JGI-PGF)"/>
            <person name="Walter F."/>
            <person name="Albersmeier A."/>
            <person name="Kalinowski J."/>
            <person name="Ruckert C."/>
        </authorList>
    </citation>
    <scope>NUCLEOTIDE SEQUENCE</scope>
    <source>
        <strain evidence="4">CGMCC 4.7201</strain>
    </source>
</reference>
<gene>
    <name evidence="4" type="ORF">GCM10012280_67970</name>
</gene>
<dbReference type="Gene3D" id="1.10.443.10">
    <property type="entry name" value="Intergrase catalytic core"/>
    <property type="match status" value="1"/>
</dbReference>
<dbReference type="AlphaFoldDB" id="A0A918E2N7"/>
<dbReference type="GO" id="GO:0006310">
    <property type="term" value="P:DNA recombination"/>
    <property type="evidence" value="ECO:0007669"/>
    <property type="project" value="UniProtKB-KW"/>
</dbReference>
<protein>
    <submittedName>
        <fullName evidence="4">Uncharacterized protein</fullName>
    </submittedName>
</protein>
<dbReference type="GO" id="GO:0003677">
    <property type="term" value="F:DNA binding"/>
    <property type="evidence" value="ECO:0007669"/>
    <property type="project" value="UniProtKB-KW"/>
</dbReference>
<organism evidence="4 5">
    <name type="scientific">Wenjunlia tyrosinilytica</name>
    <dbReference type="NCBI Taxonomy" id="1544741"/>
    <lineage>
        <taxon>Bacteria</taxon>
        <taxon>Bacillati</taxon>
        <taxon>Actinomycetota</taxon>
        <taxon>Actinomycetes</taxon>
        <taxon>Kitasatosporales</taxon>
        <taxon>Streptomycetaceae</taxon>
        <taxon>Wenjunlia</taxon>
    </lineage>
</organism>
<evidence type="ECO:0000313" key="5">
    <source>
        <dbReference type="Proteomes" id="UP000641932"/>
    </source>
</evidence>
<dbReference type="InterPro" id="IPR013762">
    <property type="entry name" value="Integrase-like_cat_sf"/>
</dbReference>
<proteinExistence type="predicted"/>
<dbReference type="Gene3D" id="1.10.150.130">
    <property type="match status" value="1"/>
</dbReference>
<evidence type="ECO:0000313" key="4">
    <source>
        <dbReference type="EMBL" id="GGP00073.1"/>
    </source>
</evidence>
<comment type="caution">
    <text evidence="4">The sequence shown here is derived from an EMBL/GenBank/DDBJ whole genome shotgun (WGS) entry which is preliminary data.</text>
</comment>
<dbReference type="EMBL" id="BMMS01000052">
    <property type="protein sequence ID" value="GGP00073.1"/>
    <property type="molecule type" value="Genomic_DNA"/>
</dbReference>
<dbReference type="SUPFAM" id="SSF56349">
    <property type="entry name" value="DNA breaking-rejoining enzymes"/>
    <property type="match status" value="1"/>
</dbReference>
<keyword evidence="1" id="KW-0238">DNA-binding</keyword>
<evidence type="ECO:0000256" key="2">
    <source>
        <dbReference type="ARBA" id="ARBA00023172"/>
    </source>
</evidence>
<feature type="compositionally biased region" description="Basic residues" evidence="3">
    <location>
        <begin position="273"/>
        <end position="289"/>
    </location>
</feature>
<evidence type="ECO:0000256" key="3">
    <source>
        <dbReference type="SAM" id="MobiDB-lite"/>
    </source>
</evidence>